<dbReference type="EMBL" id="JAACJM010000039">
    <property type="protein sequence ID" value="KAF5361694.1"/>
    <property type="molecule type" value="Genomic_DNA"/>
</dbReference>
<dbReference type="OrthoDB" id="3065540at2759"/>
<sequence>MFYLQQAGDLNSSYEAIPDTWARYQVFGHLAQSRDKGILSFITTSNIARDMLAMTEALGQEKLLYYGESFSTAMGLQCAPGAVFATMFPDKVGRIVIDGVVDPDGWFTNDLDSQMADTDKAMQISSTVVNLLPVPVFSSQDSNIHGVITYDLLRSIIFNFALNSPLAFFPTLAAGWAELSAGNGTLI</sequence>
<gene>
    <name evidence="1" type="ORF">D9758_007304</name>
</gene>
<name>A0A8H5GB61_9AGAR</name>
<dbReference type="SUPFAM" id="SSF53474">
    <property type="entry name" value="alpha/beta-Hydrolases"/>
    <property type="match status" value="1"/>
</dbReference>
<keyword evidence="2" id="KW-1185">Reference proteome</keyword>
<dbReference type="InterPro" id="IPR029058">
    <property type="entry name" value="AB_hydrolase_fold"/>
</dbReference>
<reference evidence="1 2" key="1">
    <citation type="journal article" date="2020" name="ISME J.">
        <title>Uncovering the hidden diversity of litter-decomposition mechanisms in mushroom-forming fungi.</title>
        <authorList>
            <person name="Floudas D."/>
            <person name="Bentzer J."/>
            <person name="Ahren D."/>
            <person name="Johansson T."/>
            <person name="Persson P."/>
            <person name="Tunlid A."/>
        </authorList>
    </citation>
    <scope>NUCLEOTIDE SEQUENCE [LARGE SCALE GENOMIC DNA]</scope>
    <source>
        <strain evidence="1 2">CBS 291.85</strain>
    </source>
</reference>
<dbReference type="Gene3D" id="3.40.50.1820">
    <property type="entry name" value="alpha/beta hydrolase"/>
    <property type="match status" value="1"/>
</dbReference>
<accession>A0A8H5GB61</accession>
<protein>
    <submittedName>
        <fullName evidence="1">Uncharacterized protein</fullName>
    </submittedName>
</protein>
<organism evidence="1 2">
    <name type="scientific">Tetrapyrgos nigripes</name>
    <dbReference type="NCBI Taxonomy" id="182062"/>
    <lineage>
        <taxon>Eukaryota</taxon>
        <taxon>Fungi</taxon>
        <taxon>Dikarya</taxon>
        <taxon>Basidiomycota</taxon>
        <taxon>Agaricomycotina</taxon>
        <taxon>Agaricomycetes</taxon>
        <taxon>Agaricomycetidae</taxon>
        <taxon>Agaricales</taxon>
        <taxon>Marasmiineae</taxon>
        <taxon>Marasmiaceae</taxon>
        <taxon>Tetrapyrgos</taxon>
    </lineage>
</organism>
<evidence type="ECO:0000313" key="1">
    <source>
        <dbReference type="EMBL" id="KAF5361694.1"/>
    </source>
</evidence>
<evidence type="ECO:0000313" key="2">
    <source>
        <dbReference type="Proteomes" id="UP000559256"/>
    </source>
</evidence>
<dbReference type="Proteomes" id="UP000559256">
    <property type="component" value="Unassembled WGS sequence"/>
</dbReference>
<proteinExistence type="predicted"/>
<comment type="caution">
    <text evidence="1">The sequence shown here is derived from an EMBL/GenBank/DDBJ whole genome shotgun (WGS) entry which is preliminary data.</text>
</comment>
<dbReference type="AlphaFoldDB" id="A0A8H5GB61"/>